<feature type="transmembrane region" description="Helical" evidence="1">
    <location>
        <begin position="7"/>
        <end position="25"/>
    </location>
</feature>
<keyword evidence="1" id="KW-0812">Transmembrane</keyword>
<evidence type="ECO:0000256" key="1">
    <source>
        <dbReference type="SAM" id="Phobius"/>
    </source>
</evidence>
<name>A0A6J5PBB6_9CAUD</name>
<organism evidence="2">
    <name type="scientific">uncultured Caudovirales phage</name>
    <dbReference type="NCBI Taxonomy" id="2100421"/>
    <lineage>
        <taxon>Viruses</taxon>
        <taxon>Duplodnaviria</taxon>
        <taxon>Heunggongvirae</taxon>
        <taxon>Uroviricota</taxon>
        <taxon>Caudoviricetes</taxon>
        <taxon>Peduoviridae</taxon>
        <taxon>Maltschvirus</taxon>
        <taxon>Maltschvirus maltsch</taxon>
    </lineage>
</organism>
<keyword evidence="1" id="KW-0472">Membrane</keyword>
<keyword evidence="1" id="KW-1133">Transmembrane helix</keyword>
<dbReference type="EMBL" id="LR796835">
    <property type="protein sequence ID" value="CAB4169160.1"/>
    <property type="molecule type" value="Genomic_DNA"/>
</dbReference>
<reference evidence="2" key="1">
    <citation type="submission" date="2020-04" db="EMBL/GenBank/DDBJ databases">
        <authorList>
            <person name="Chiriac C."/>
            <person name="Salcher M."/>
            <person name="Ghai R."/>
            <person name="Kavagutti S V."/>
        </authorList>
    </citation>
    <scope>NUCLEOTIDE SEQUENCE</scope>
</reference>
<sequence length="66" mass="7195">MKYLTEIVLMMILSFAAGALCFLGVHNDSWATVVVAIGSVMVTGWVIVDKALDDLKDAKNQTHSKQ</sequence>
<accession>A0A6J5PBB6</accession>
<evidence type="ECO:0000313" key="2">
    <source>
        <dbReference type="EMBL" id="CAB4169160.1"/>
    </source>
</evidence>
<gene>
    <name evidence="2" type="ORF">UFOVP581_56</name>
</gene>
<protein>
    <submittedName>
        <fullName evidence="2">Uncharacterized protein</fullName>
    </submittedName>
</protein>
<feature type="transmembrane region" description="Helical" evidence="1">
    <location>
        <begin position="31"/>
        <end position="48"/>
    </location>
</feature>
<proteinExistence type="predicted"/>